<dbReference type="PANTHER" id="PTHR48111">
    <property type="entry name" value="REGULATOR OF RPOS"/>
    <property type="match status" value="1"/>
</dbReference>
<evidence type="ECO:0000313" key="15">
    <source>
        <dbReference type="Proteomes" id="UP000319931"/>
    </source>
</evidence>
<evidence type="ECO:0000256" key="10">
    <source>
        <dbReference type="PROSITE-ProRule" id="PRU01091"/>
    </source>
</evidence>
<dbReference type="Gene3D" id="6.10.250.690">
    <property type="match status" value="1"/>
</dbReference>
<dbReference type="FunFam" id="1.10.10.10:FF:000099">
    <property type="entry name" value="Two-component system response regulator TorR"/>
    <property type="match status" value="1"/>
</dbReference>
<dbReference type="InterPro" id="IPR016032">
    <property type="entry name" value="Sig_transdc_resp-reg_C-effctor"/>
</dbReference>
<evidence type="ECO:0000259" key="12">
    <source>
        <dbReference type="PROSITE" id="PS50110"/>
    </source>
</evidence>
<dbReference type="OrthoDB" id="2181430at2"/>
<feature type="domain" description="Response regulatory" evidence="12">
    <location>
        <begin position="23"/>
        <end position="136"/>
    </location>
</feature>
<keyword evidence="4" id="KW-0902">Two-component regulatory system</keyword>
<dbReference type="Pfam" id="PF00072">
    <property type="entry name" value="Response_reg"/>
    <property type="match status" value="1"/>
</dbReference>
<dbReference type="SUPFAM" id="SSF52172">
    <property type="entry name" value="CheY-like"/>
    <property type="match status" value="1"/>
</dbReference>
<dbReference type="AlphaFoldDB" id="A0A502FUA8"/>
<evidence type="ECO:0000256" key="2">
    <source>
        <dbReference type="ARBA" id="ARBA00022490"/>
    </source>
</evidence>
<feature type="domain" description="OmpR/PhoB-type" evidence="13">
    <location>
        <begin position="146"/>
        <end position="244"/>
    </location>
</feature>
<dbReference type="PANTHER" id="PTHR48111:SF4">
    <property type="entry name" value="DNA-BINDING DUAL TRANSCRIPTIONAL REGULATOR OMPR"/>
    <property type="match status" value="1"/>
</dbReference>
<sequence length="249" mass="28073">MPDTSAHHREPMTVQPQTSDGPILLIVDDDHAIRTLLTESLERHGYRVETAANAQEMDMALARHAVSLMLLDIMMPGEDGISICRRVAQRGGPPIVFLSALGDEPDRILGLEIGATHYLTKPCSAREVLATVRAALRARDGAPEEPRQYRFLDWRVDFMARELIDGSGMLVDLTDGEFSVLRAFVRRPRRVLTRDALLEDARGPDSEAYDRAIDVQVSRLRRKLRARDDEIIRTIRNEGYFFVPSVTRA</sequence>
<gene>
    <name evidence="14" type="ORF">EAH76_12255</name>
</gene>
<evidence type="ECO:0000256" key="5">
    <source>
        <dbReference type="ARBA" id="ARBA00023015"/>
    </source>
</evidence>
<dbReference type="InterPro" id="IPR001867">
    <property type="entry name" value="OmpR/PhoB-type_DNA-bd"/>
</dbReference>
<accession>A0A502FUA8</accession>
<evidence type="ECO:0000256" key="1">
    <source>
        <dbReference type="ARBA" id="ARBA00004496"/>
    </source>
</evidence>
<keyword evidence="15" id="KW-1185">Reference proteome</keyword>
<dbReference type="GO" id="GO:0006355">
    <property type="term" value="P:regulation of DNA-templated transcription"/>
    <property type="evidence" value="ECO:0007669"/>
    <property type="project" value="InterPro"/>
</dbReference>
<dbReference type="GO" id="GO:0005829">
    <property type="term" value="C:cytosol"/>
    <property type="evidence" value="ECO:0007669"/>
    <property type="project" value="TreeGrafter"/>
</dbReference>
<dbReference type="Proteomes" id="UP000319931">
    <property type="component" value="Unassembled WGS sequence"/>
</dbReference>
<feature type="compositionally biased region" description="Basic and acidic residues" evidence="11">
    <location>
        <begin position="1"/>
        <end position="11"/>
    </location>
</feature>
<dbReference type="InterPro" id="IPR011006">
    <property type="entry name" value="CheY-like_superfamily"/>
</dbReference>
<keyword evidence="2" id="KW-0963">Cytoplasm</keyword>
<dbReference type="SMART" id="SM00862">
    <property type="entry name" value="Trans_reg_C"/>
    <property type="match status" value="1"/>
</dbReference>
<dbReference type="PROSITE" id="PS51755">
    <property type="entry name" value="OMPR_PHOB"/>
    <property type="match status" value="1"/>
</dbReference>
<evidence type="ECO:0000256" key="7">
    <source>
        <dbReference type="ARBA" id="ARBA00023163"/>
    </source>
</evidence>
<feature type="DNA-binding region" description="OmpR/PhoB-type" evidence="10">
    <location>
        <begin position="146"/>
        <end position="244"/>
    </location>
</feature>
<comment type="caution">
    <text evidence="14">The sequence shown here is derived from an EMBL/GenBank/DDBJ whole genome shotgun (WGS) entry which is preliminary data.</text>
</comment>
<dbReference type="PROSITE" id="PS50110">
    <property type="entry name" value="RESPONSE_REGULATORY"/>
    <property type="match status" value="1"/>
</dbReference>
<keyword evidence="5" id="KW-0805">Transcription regulation</keyword>
<comment type="subcellular location">
    <subcellularLocation>
        <location evidence="1">Cytoplasm</location>
    </subcellularLocation>
</comment>
<evidence type="ECO:0000256" key="3">
    <source>
        <dbReference type="ARBA" id="ARBA00022553"/>
    </source>
</evidence>
<dbReference type="SMART" id="SM00448">
    <property type="entry name" value="REC"/>
    <property type="match status" value="1"/>
</dbReference>
<evidence type="ECO:0000256" key="4">
    <source>
        <dbReference type="ARBA" id="ARBA00023012"/>
    </source>
</evidence>
<keyword evidence="3 9" id="KW-0597">Phosphoprotein</keyword>
<dbReference type="CDD" id="cd17574">
    <property type="entry name" value="REC_OmpR"/>
    <property type="match status" value="1"/>
</dbReference>
<evidence type="ECO:0000256" key="9">
    <source>
        <dbReference type="PROSITE-ProRule" id="PRU00169"/>
    </source>
</evidence>
<evidence type="ECO:0000256" key="8">
    <source>
        <dbReference type="ARBA" id="ARBA00067337"/>
    </source>
</evidence>
<dbReference type="InterPro" id="IPR036388">
    <property type="entry name" value="WH-like_DNA-bd_sf"/>
</dbReference>
<evidence type="ECO:0000256" key="11">
    <source>
        <dbReference type="SAM" id="MobiDB-lite"/>
    </source>
</evidence>
<dbReference type="GO" id="GO:0000156">
    <property type="term" value="F:phosphorelay response regulator activity"/>
    <property type="evidence" value="ECO:0007669"/>
    <property type="project" value="TreeGrafter"/>
</dbReference>
<dbReference type="GO" id="GO:0000976">
    <property type="term" value="F:transcription cis-regulatory region binding"/>
    <property type="evidence" value="ECO:0007669"/>
    <property type="project" value="TreeGrafter"/>
</dbReference>
<organism evidence="14 15">
    <name type="scientific">Sphingomonas glacialis</name>
    <dbReference type="NCBI Taxonomy" id="658225"/>
    <lineage>
        <taxon>Bacteria</taxon>
        <taxon>Pseudomonadati</taxon>
        <taxon>Pseudomonadota</taxon>
        <taxon>Alphaproteobacteria</taxon>
        <taxon>Sphingomonadales</taxon>
        <taxon>Sphingomonadaceae</taxon>
        <taxon>Sphingomonas</taxon>
    </lineage>
</organism>
<keyword evidence="6 10" id="KW-0238">DNA-binding</keyword>
<evidence type="ECO:0000256" key="6">
    <source>
        <dbReference type="ARBA" id="ARBA00023125"/>
    </source>
</evidence>
<dbReference type="InterPro" id="IPR001789">
    <property type="entry name" value="Sig_transdc_resp-reg_receiver"/>
</dbReference>
<evidence type="ECO:0000259" key="13">
    <source>
        <dbReference type="PROSITE" id="PS51755"/>
    </source>
</evidence>
<feature type="region of interest" description="Disordered" evidence="11">
    <location>
        <begin position="1"/>
        <end position="21"/>
    </location>
</feature>
<dbReference type="InterPro" id="IPR039420">
    <property type="entry name" value="WalR-like"/>
</dbReference>
<keyword evidence="7" id="KW-0804">Transcription</keyword>
<evidence type="ECO:0000313" key="14">
    <source>
        <dbReference type="EMBL" id="TPG53055.1"/>
    </source>
</evidence>
<dbReference type="Gene3D" id="3.40.50.2300">
    <property type="match status" value="1"/>
</dbReference>
<dbReference type="CDD" id="cd00383">
    <property type="entry name" value="trans_reg_C"/>
    <property type="match status" value="1"/>
</dbReference>
<name>A0A502FUA8_9SPHN</name>
<dbReference type="GO" id="GO:0032993">
    <property type="term" value="C:protein-DNA complex"/>
    <property type="evidence" value="ECO:0007669"/>
    <property type="project" value="TreeGrafter"/>
</dbReference>
<dbReference type="Gene3D" id="1.10.10.10">
    <property type="entry name" value="Winged helix-like DNA-binding domain superfamily/Winged helix DNA-binding domain"/>
    <property type="match status" value="1"/>
</dbReference>
<proteinExistence type="predicted"/>
<protein>
    <recommendedName>
        <fullName evidence="8">Regulatory protein VirG</fullName>
    </recommendedName>
</protein>
<reference evidence="14 15" key="1">
    <citation type="journal article" date="2019" name="Environ. Microbiol.">
        <title>Species interactions and distinct microbial communities in high Arctic permafrost affected cryosols are associated with the CH4 and CO2 gas fluxes.</title>
        <authorList>
            <person name="Altshuler I."/>
            <person name="Hamel J."/>
            <person name="Turney S."/>
            <person name="Magnuson E."/>
            <person name="Levesque R."/>
            <person name="Greer C."/>
            <person name="Whyte L.G."/>
        </authorList>
    </citation>
    <scope>NUCLEOTIDE SEQUENCE [LARGE SCALE GENOMIC DNA]</scope>
    <source>
        <strain evidence="14 15">E6.1</strain>
    </source>
</reference>
<feature type="modified residue" description="4-aspartylphosphate" evidence="9">
    <location>
        <position position="72"/>
    </location>
</feature>
<dbReference type="SUPFAM" id="SSF46894">
    <property type="entry name" value="C-terminal effector domain of the bipartite response regulators"/>
    <property type="match status" value="1"/>
</dbReference>
<dbReference type="EMBL" id="RCZC01000003">
    <property type="protein sequence ID" value="TPG53055.1"/>
    <property type="molecule type" value="Genomic_DNA"/>
</dbReference>
<dbReference type="Pfam" id="PF00486">
    <property type="entry name" value="Trans_reg_C"/>
    <property type="match status" value="1"/>
</dbReference>